<dbReference type="GeneID" id="82271116"/>
<protein>
    <submittedName>
        <fullName evidence="2">Uncharacterized protein</fullName>
    </submittedName>
</protein>
<dbReference type="OrthoDB" id="9181414at2"/>
<dbReference type="AlphaFoldDB" id="A0A250DCK1"/>
<name>A0A250DCK1_9BURK</name>
<dbReference type="Proteomes" id="UP001244295">
    <property type="component" value="Unassembled WGS sequence"/>
</dbReference>
<dbReference type="Proteomes" id="UP000217154">
    <property type="component" value="Chromosome"/>
</dbReference>
<organism evidence="2 4">
    <name type="scientific">Variovorax boronicumulans</name>
    <dbReference type="NCBI Taxonomy" id="436515"/>
    <lineage>
        <taxon>Bacteria</taxon>
        <taxon>Pseudomonadati</taxon>
        <taxon>Pseudomonadota</taxon>
        <taxon>Betaproteobacteria</taxon>
        <taxon>Burkholderiales</taxon>
        <taxon>Comamonadaceae</taxon>
        <taxon>Variovorax</taxon>
    </lineage>
</organism>
<dbReference type="RefSeq" id="WP_082818034.1">
    <property type="nucleotide sequence ID" value="NZ_BKDH01000003.1"/>
</dbReference>
<evidence type="ECO:0000313" key="3">
    <source>
        <dbReference type="EMBL" id="MDP9922458.1"/>
    </source>
</evidence>
<dbReference type="EMBL" id="CP023284">
    <property type="protein sequence ID" value="ATA52095.1"/>
    <property type="molecule type" value="Genomic_DNA"/>
</dbReference>
<sequence>MPSMSESERIALAARLHVALRRKHGRVTDTEWMATNAEYAAEIVRMTRQHAAETKDDELDQLATRLEQAMEPLARAARLAARQPDGLPPTPPPRYVGGLR</sequence>
<dbReference type="KEGG" id="vbo:CKY39_01785"/>
<evidence type="ECO:0000313" key="2">
    <source>
        <dbReference type="EMBL" id="ATA52095.1"/>
    </source>
</evidence>
<evidence type="ECO:0000313" key="4">
    <source>
        <dbReference type="Proteomes" id="UP000217154"/>
    </source>
</evidence>
<evidence type="ECO:0000256" key="1">
    <source>
        <dbReference type="SAM" id="MobiDB-lite"/>
    </source>
</evidence>
<accession>A0A250DCK1</accession>
<feature type="region of interest" description="Disordered" evidence="1">
    <location>
        <begin position="79"/>
        <end position="100"/>
    </location>
</feature>
<proteinExistence type="predicted"/>
<reference evidence="2 4" key="1">
    <citation type="submission" date="2017-09" db="EMBL/GenBank/DDBJ databases">
        <title>The diverse metabolic capabilities of V. boronicumulans make it an excellent choice for continued studies on novel biodegradation.</title>
        <authorList>
            <person name="Sun S."/>
        </authorList>
    </citation>
    <scope>NUCLEOTIDE SEQUENCE [LARGE SCALE GENOMIC DNA]</scope>
    <source>
        <strain evidence="2 4">J1</strain>
    </source>
</reference>
<gene>
    <name evidence="2" type="ORF">CKY39_01785</name>
    <name evidence="3" type="ORF">J2W25_001473</name>
</gene>
<reference evidence="3" key="2">
    <citation type="submission" date="2023-07" db="EMBL/GenBank/DDBJ databases">
        <title>Sorghum-associated microbial communities from plants grown in Nebraska, USA.</title>
        <authorList>
            <person name="Schachtman D."/>
        </authorList>
    </citation>
    <scope>NUCLEOTIDE SEQUENCE</scope>
    <source>
        <strain evidence="3">DS2795</strain>
    </source>
</reference>
<dbReference type="EMBL" id="JAUSRR010000002">
    <property type="protein sequence ID" value="MDP9922458.1"/>
    <property type="molecule type" value="Genomic_DNA"/>
</dbReference>